<accession>A0A381WVW6</accession>
<keyword evidence="1" id="KW-0560">Oxidoreductase</keyword>
<dbReference type="Gene3D" id="3.40.50.720">
    <property type="entry name" value="NAD(P)-binding Rossmann-like Domain"/>
    <property type="match status" value="2"/>
</dbReference>
<sequence length="276" mass="30358">MATTDILLTWNLPTLNLDKVAPNLKWIHCIGAGVEHLLPIDWLPNEVVLTNNKGVHANKSGEYGLMSVLMLHNHLPIIVSNQRIRKYKQLYGTPISNSTIVIVGTGSLGGATARLLEPLGAKIIGVNRRGGPVKGCSETMTVEKLDEVLPYADILYLALPATPETHELIDRRRLNLLKTSCGIINVGRQSAIDYQTLSEMLKSGRIAGAILDVFTPEPIVSSSPLWEVPNLIITPHVSSDDPEGYILLTLKLFLSNLERFISNKSLINQVDRELGY</sequence>
<dbReference type="InterPro" id="IPR036291">
    <property type="entry name" value="NAD(P)-bd_dom_sf"/>
</dbReference>
<dbReference type="GO" id="GO:0051287">
    <property type="term" value="F:NAD binding"/>
    <property type="evidence" value="ECO:0007669"/>
    <property type="project" value="InterPro"/>
</dbReference>
<dbReference type="AlphaFoldDB" id="A0A381WVW6"/>
<protein>
    <recommendedName>
        <fullName evidence="3">D-isomer specific 2-hydroxyacid dehydrogenase NAD-binding domain-containing protein</fullName>
    </recommendedName>
</protein>
<dbReference type="PANTHER" id="PTHR43333">
    <property type="entry name" value="2-HACID_DH_C DOMAIN-CONTAINING PROTEIN"/>
    <property type="match status" value="1"/>
</dbReference>
<evidence type="ECO:0000256" key="2">
    <source>
        <dbReference type="ARBA" id="ARBA00023027"/>
    </source>
</evidence>
<dbReference type="SUPFAM" id="SSF51735">
    <property type="entry name" value="NAD(P)-binding Rossmann-fold domains"/>
    <property type="match status" value="1"/>
</dbReference>
<organism evidence="4">
    <name type="scientific">marine metagenome</name>
    <dbReference type="NCBI Taxonomy" id="408172"/>
    <lineage>
        <taxon>unclassified sequences</taxon>
        <taxon>metagenomes</taxon>
        <taxon>ecological metagenomes</taxon>
    </lineage>
</organism>
<feature type="domain" description="D-isomer specific 2-hydroxyacid dehydrogenase NAD-binding" evidence="3">
    <location>
        <begin position="66"/>
        <end position="238"/>
    </location>
</feature>
<dbReference type="InterPro" id="IPR006140">
    <property type="entry name" value="D-isomer_DH_NAD-bd"/>
</dbReference>
<reference evidence="4" key="1">
    <citation type="submission" date="2018-05" db="EMBL/GenBank/DDBJ databases">
        <authorList>
            <person name="Lanie J.A."/>
            <person name="Ng W.-L."/>
            <person name="Kazmierczak K.M."/>
            <person name="Andrzejewski T.M."/>
            <person name="Davidsen T.M."/>
            <person name="Wayne K.J."/>
            <person name="Tettelin H."/>
            <person name="Glass J.I."/>
            <person name="Rusch D."/>
            <person name="Podicherti R."/>
            <person name="Tsui H.-C.T."/>
            <person name="Winkler M.E."/>
        </authorList>
    </citation>
    <scope>NUCLEOTIDE SEQUENCE</scope>
</reference>
<dbReference type="CDD" id="cd05300">
    <property type="entry name" value="2-Hacid_dh_1"/>
    <property type="match status" value="1"/>
</dbReference>
<dbReference type="Pfam" id="PF02826">
    <property type="entry name" value="2-Hacid_dh_C"/>
    <property type="match status" value="1"/>
</dbReference>
<name>A0A381WVW6_9ZZZZ</name>
<gene>
    <name evidence="4" type="ORF">METZ01_LOCUS109533</name>
</gene>
<keyword evidence="2" id="KW-0520">NAD</keyword>
<dbReference type="PANTHER" id="PTHR43333:SF1">
    <property type="entry name" value="D-ISOMER SPECIFIC 2-HYDROXYACID DEHYDROGENASE NAD-BINDING DOMAIN-CONTAINING PROTEIN"/>
    <property type="match status" value="1"/>
</dbReference>
<evidence type="ECO:0000259" key="3">
    <source>
        <dbReference type="Pfam" id="PF02826"/>
    </source>
</evidence>
<evidence type="ECO:0000256" key="1">
    <source>
        <dbReference type="ARBA" id="ARBA00023002"/>
    </source>
</evidence>
<dbReference type="EMBL" id="UINC01013067">
    <property type="protein sequence ID" value="SVA56679.1"/>
    <property type="molecule type" value="Genomic_DNA"/>
</dbReference>
<dbReference type="SUPFAM" id="SSF52283">
    <property type="entry name" value="Formate/glycerate dehydrogenase catalytic domain-like"/>
    <property type="match status" value="1"/>
</dbReference>
<evidence type="ECO:0000313" key="4">
    <source>
        <dbReference type="EMBL" id="SVA56679.1"/>
    </source>
</evidence>
<dbReference type="GO" id="GO:0016491">
    <property type="term" value="F:oxidoreductase activity"/>
    <property type="evidence" value="ECO:0007669"/>
    <property type="project" value="UniProtKB-KW"/>
</dbReference>
<proteinExistence type="predicted"/>